<proteinExistence type="predicted"/>
<gene>
    <name evidence="2" type="ORF">EPI10_015364</name>
</gene>
<dbReference type="InterPro" id="IPR013103">
    <property type="entry name" value="RVT_2"/>
</dbReference>
<dbReference type="OrthoDB" id="7473114at2759"/>
<dbReference type="AlphaFoldDB" id="A0A5B6VKJ6"/>
<comment type="caution">
    <text evidence="2">The sequence shown here is derived from an EMBL/GenBank/DDBJ whole genome shotgun (WGS) entry which is preliminary data.</text>
</comment>
<name>A0A5B6VKJ6_9ROSI</name>
<sequence length="183" mass="20848">MLIGNCTWELVFLPPRRKVKKNPDGTVARRKCRLVAKGCSQVPGCDFRETLSSVVKPTTIRTILSTVVSKNWQLRQVDVNNAFLNGHLTEEVYMQQPPGYVRYDDNGKPLVCRLTEVLYGLGQAPRALFDKLKKFLLSIRFILSKSDASLFIHVISKTIMYVLVYVDDIIIMGDSFEDIDMFV</sequence>
<evidence type="ECO:0000313" key="2">
    <source>
        <dbReference type="EMBL" id="KAA3469593.1"/>
    </source>
</evidence>
<dbReference type="Pfam" id="PF07727">
    <property type="entry name" value="RVT_2"/>
    <property type="match status" value="1"/>
</dbReference>
<dbReference type="SUPFAM" id="SSF56672">
    <property type="entry name" value="DNA/RNA polymerases"/>
    <property type="match status" value="1"/>
</dbReference>
<feature type="domain" description="Reverse transcriptase Ty1/copia-type" evidence="1">
    <location>
        <begin position="20"/>
        <end position="180"/>
    </location>
</feature>
<reference evidence="3" key="1">
    <citation type="journal article" date="2019" name="Plant Biotechnol. J.">
        <title>Genome sequencing of the Australian wild diploid species Gossypium australe highlights disease resistance and delayed gland morphogenesis.</title>
        <authorList>
            <person name="Cai Y."/>
            <person name="Cai X."/>
            <person name="Wang Q."/>
            <person name="Wang P."/>
            <person name="Zhang Y."/>
            <person name="Cai C."/>
            <person name="Xu Y."/>
            <person name="Wang K."/>
            <person name="Zhou Z."/>
            <person name="Wang C."/>
            <person name="Geng S."/>
            <person name="Li B."/>
            <person name="Dong Q."/>
            <person name="Hou Y."/>
            <person name="Wang H."/>
            <person name="Ai P."/>
            <person name="Liu Z."/>
            <person name="Yi F."/>
            <person name="Sun M."/>
            <person name="An G."/>
            <person name="Cheng J."/>
            <person name="Zhang Y."/>
            <person name="Shi Q."/>
            <person name="Xie Y."/>
            <person name="Shi X."/>
            <person name="Chang Y."/>
            <person name="Huang F."/>
            <person name="Chen Y."/>
            <person name="Hong S."/>
            <person name="Mi L."/>
            <person name="Sun Q."/>
            <person name="Zhang L."/>
            <person name="Zhou B."/>
            <person name="Peng R."/>
            <person name="Zhang X."/>
            <person name="Liu F."/>
        </authorList>
    </citation>
    <scope>NUCLEOTIDE SEQUENCE [LARGE SCALE GENOMIC DNA]</scope>
    <source>
        <strain evidence="3">cv. PA1801</strain>
    </source>
</reference>
<evidence type="ECO:0000259" key="1">
    <source>
        <dbReference type="Pfam" id="PF07727"/>
    </source>
</evidence>
<dbReference type="Proteomes" id="UP000325315">
    <property type="component" value="Unassembled WGS sequence"/>
</dbReference>
<organism evidence="2 3">
    <name type="scientific">Gossypium australe</name>
    <dbReference type="NCBI Taxonomy" id="47621"/>
    <lineage>
        <taxon>Eukaryota</taxon>
        <taxon>Viridiplantae</taxon>
        <taxon>Streptophyta</taxon>
        <taxon>Embryophyta</taxon>
        <taxon>Tracheophyta</taxon>
        <taxon>Spermatophyta</taxon>
        <taxon>Magnoliopsida</taxon>
        <taxon>eudicotyledons</taxon>
        <taxon>Gunneridae</taxon>
        <taxon>Pentapetalae</taxon>
        <taxon>rosids</taxon>
        <taxon>malvids</taxon>
        <taxon>Malvales</taxon>
        <taxon>Malvaceae</taxon>
        <taxon>Malvoideae</taxon>
        <taxon>Gossypium</taxon>
    </lineage>
</organism>
<dbReference type="EMBL" id="SMMG02000006">
    <property type="protein sequence ID" value="KAA3469593.1"/>
    <property type="molecule type" value="Genomic_DNA"/>
</dbReference>
<protein>
    <submittedName>
        <fullName evidence="2">Retrovirus-related Pol polyprotein from transposon TNT 1-94</fullName>
    </submittedName>
</protein>
<evidence type="ECO:0000313" key="3">
    <source>
        <dbReference type="Proteomes" id="UP000325315"/>
    </source>
</evidence>
<accession>A0A5B6VKJ6</accession>
<keyword evidence="3" id="KW-1185">Reference proteome</keyword>
<dbReference type="InterPro" id="IPR043502">
    <property type="entry name" value="DNA/RNA_pol_sf"/>
</dbReference>